<dbReference type="Proteomes" id="UP001221757">
    <property type="component" value="Unassembled WGS sequence"/>
</dbReference>
<name>A0AAD7DP23_MYCRO</name>
<dbReference type="AlphaFoldDB" id="A0AAD7DP23"/>
<comment type="caution">
    <text evidence="1">The sequence shown here is derived from an EMBL/GenBank/DDBJ whole genome shotgun (WGS) entry which is preliminary data.</text>
</comment>
<gene>
    <name evidence="1" type="ORF">B0H17DRAFT_1329558</name>
</gene>
<sequence length="253" mass="29114">MAAPSDVATISAPAFPEDIERVIIDVLLMPETCVPRMSLVDFMLVDRKKPACFHSVVIRQTHTDWATRIRDLFLPNARFIRLSHIRRLLEASDRVRRLAVDWNLWARFHVECDTLLLDSLYLIWDRVVPIRTPSLENLQHPATLADLTVYTPRDSALREVRFYAEDFFSFPHRPFNDVCAQLPHLKGAMSVEVAPWALKEELEEDSLFWNAKKLHANFSTAYLCTPSSALGEWLAKMEGRLSVLEHPPPRAVE</sequence>
<keyword evidence="2" id="KW-1185">Reference proteome</keyword>
<dbReference type="EMBL" id="JARKIE010000037">
    <property type="protein sequence ID" value="KAJ7695792.1"/>
    <property type="molecule type" value="Genomic_DNA"/>
</dbReference>
<proteinExistence type="predicted"/>
<reference evidence="1" key="1">
    <citation type="submission" date="2023-03" db="EMBL/GenBank/DDBJ databases">
        <title>Massive genome expansion in bonnet fungi (Mycena s.s.) driven by repeated elements and novel gene families across ecological guilds.</title>
        <authorList>
            <consortium name="Lawrence Berkeley National Laboratory"/>
            <person name="Harder C.B."/>
            <person name="Miyauchi S."/>
            <person name="Viragh M."/>
            <person name="Kuo A."/>
            <person name="Thoen E."/>
            <person name="Andreopoulos B."/>
            <person name="Lu D."/>
            <person name="Skrede I."/>
            <person name="Drula E."/>
            <person name="Henrissat B."/>
            <person name="Morin E."/>
            <person name="Kohler A."/>
            <person name="Barry K."/>
            <person name="LaButti K."/>
            <person name="Morin E."/>
            <person name="Salamov A."/>
            <person name="Lipzen A."/>
            <person name="Mereny Z."/>
            <person name="Hegedus B."/>
            <person name="Baldrian P."/>
            <person name="Stursova M."/>
            <person name="Weitz H."/>
            <person name="Taylor A."/>
            <person name="Grigoriev I.V."/>
            <person name="Nagy L.G."/>
            <person name="Martin F."/>
            <person name="Kauserud H."/>
        </authorList>
    </citation>
    <scope>NUCLEOTIDE SEQUENCE</scope>
    <source>
        <strain evidence="1">CBHHK067</strain>
    </source>
</reference>
<organism evidence="1 2">
    <name type="scientific">Mycena rosella</name>
    <name type="common">Pink bonnet</name>
    <name type="synonym">Agaricus rosellus</name>
    <dbReference type="NCBI Taxonomy" id="1033263"/>
    <lineage>
        <taxon>Eukaryota</taxon>
        <taxon>Fungi</taxon>
        <taxon>Dikarya</taxon>
        <taxon>Basidiomycota</taxon>
        <taxon>Agaricomycotina</taxon>
        <taxon>Agaricomycetes</taxon>
        <taxon>Agaricomycetidae</taxon>
        <taxon>Agaricales</taxon>
        <taxon>Marasmiineae</taxon>
        <taxon>Mycenaceae</taxon>
        <taxon>Mycena</taxon>
    </lineage>
</organism>
<accession>A0AAD7DP23</accession>
<evidence type="ECO:0000313" key="2">
    <source>
        <dbReference type="Proteomes" id="UP001221757"/>
    </source>
</evidence>
<protein>
    <submittedName>
        <fullName evidence="1">Uncharacterized protein</fullName>
    </submittedName>
</protein>
<evidence type="ECO:0000313" key="1">
    <source>
        <dbReference type="EMBL" id="KAJ7695792.1"/>
    </source>
</evidence>